<keyword evidence="9 14" id="KW-0862">Zinc</keyword>
<comment type="similarity">
    <text evidence="14">In the N-terminal section; belongs to the HesA/MoeB/ThiF family. UBA4 subfamily.</text>
</comment>
<feature type="binding site" evidence="14">
    <location>
        <position position="362"/>
    </location>
    <ligand>
        <name>Zn(2+)</name>
        <dbReference type="ChEBI" id="CHEBI:29105"/>
    </ligand>
</feature>
<evidence type="ECO:0000256" key="1">
    <source>
        <dbReference type="ARBA" id="ARBA00004514"/>
    </source>
</evidence>
<dbReference type="GO" id="GO:0046872">
    <property type="term" value="F:metal ion binding"/>
    <property type="evidence" value="ECO:0007669"/>
    <property type="project" value="UniProtKB-KW"/>
</dbReference>
<keyword evidence="10 14" id="KW-0067">ATP-binding</keyword>
<keyword evidence="2 14" id="KW-0963">Cytoplasm</keyword>
<dbReference type="InterPro" id="IPR000594">
    <property type="entry name" value="ThiF_NAD_FAD-bd"/>
</dbReference>
<dbReference type="InterPro" id="IPR045886">
    <property type="entry name" value="ThiF/MoeB/HesA"/>
</dbReference>
<feature type="active site" description="Glycyl thioester intermediate; for adenylyltransferase activity" evidence="14">
    <location>
        <position position="287"/>
    </location>
</feature>
<dbReference type="GO" id="GO:0032447">
    <property type="term" value="P:protein urmylation"/>
    <property type="evidence" value="ECO:0007669"/>
    <property type="project" value="TreeGrafter"/>
</dbReference>
<dbReference type="AlphaFoldDB" id="A0A1Y6LPA3"/>
<feature type="binding site" evidence="14">
    <location>
        <position position="270"/>
    </location>
    <ligand>
        <name>Zn(2+)</name>
        <dbReference type="ChEBI" id="CHEBI:29105"/>
    </ligand>
</feature>
<dbReference type="CDD" id="cd00757">
    <property type="entry name" value="ThiF_MoeB_HesA_family"/>
    <property type="match status" value="1"/>
</dbReference>
<keyword evidence="12 14" id="KW-0511">Multifunctional enzyme</keyword>
<dbReference type="GO" id="GO:0042292">
    <property type="term" value="F:URM1 activating enzyme activity"/>
    <property type="evidence" value="ECO:0007669"/>
    <property type="project" value="TreeGrafter"/>
</dbReference>
<evidence type="ECO:0000256" key="7">
    <source>
        <dbReference type="ARBA" id="ARBA00022741"/>
    </source>
</evidence>
<name>A0A1Y6LPA3_ZYMTR</name>
<comment type="pathway">
    <text evidence="14">Cofactor biosynthesis; molybdopterin biosynthesis.</text>
</comment>
<dbReference type="SMART" id="SM00450">
    <property type="entry name" value="RHOD"/>
    <property type="match status" value="1"/>
</dbReference>
<comment type="function">
    <text evidence="14">Plays a central role in 2-thiolation of mcm(5)S(2)U at tRNA wobble positions of cytosolic tRNA(Lys), tRNA(Glu) and tRNA(Gln). Also essential during biosynthesis of the molybdenum cofactor. Acts by mediating the C-terminal thiocarboxylation of sulfur carriers urm1 and MOCS2A. Its N-terminus first activates urm1 and MOCS2A as acyl-adenylates (-COAMP), then the persulfide sulfur on the catalytic cysteine is transferred to urm1 and MOCS2A to form thiocarboxylation (-COSH) of their C-terminus. The reaction probably involves hydrogen sulfide that is generated from the persulfide intermediate and that acts as nucleophile towards urm1 and MOCS2A. Subsequently, a transient disulfide bond is formed. Does not use thiosulfate as sulfur donor; nfs1 probably acting as a sulfur donor for thiocarboxylation reactions.</text>
</comment>
<dbReference type="GO" id="GO:0002143">
    <property type="term" value="P:tRNA wobble position uridine thiolation"/>
    <property type="evidence" value="ECO:0007669"/>
    <property type="project" value="InterPro"/>
</dbReference>
<dbReference type="GO" id="GO:0061605">
    <property type="term" value="F:molybdopterin-synthase adenylyltransferase activity"/>
    <property type="evidence" value="ECO:0007669"/>
    <property type="project" value="UniProtKB-EC"/>
</dbReference>
<evidence type="ECO:0000256" key="15">
    <source>
        <dbReference type="SAM" id="Coils"/>
    </source>
</evidence>
<feature type="binding site" evidence="14">
    <location>
        <position position="132"/>
    </location>
    <ligand>
        <name>ATP</name>
        <dbReference type="ChEBI" id="CHEBI:30616"/>
    </ligand>
</feature>
<dbReference type="PANTHER" id="PTHR10953">
    <property type="entry name" value="UBIQUITIN-ACTIVATING ENZYME E1"/>
    <property type="match status" value="1"/>
</dbReference>
<dbReference type="InterPro" id="IPR028885">
    <property type="entry name" value="MOCS3/Uba4"/>
</dbReference>
<evidence type="ECO:0000256" key="9">
    <source>
        <dbReference type="ARBA" id="ARBA00022833"/>
    </source>
</evidence>
<dbReference type="PANTHER" id="PTHR10953:SF102">
    <property type="entry name" value="ADENYLYLTRANSFERASE AND SULFURTRANSFERASE MOCS3"/>
    <property type="match status" value="1"/>
</dbReference>
<evidence type="ECO:0000256" key="13">
    <source>
        <dbReference type="ARBA" id="ARBA00043893"/>
    </source>
</evidence>
<comment type="cofactor">
    <cofactor evidence="14">
        <name>Zn(2+)</name>
        <dbReference type="ChEBI" id="CHEBI:29105"/>
    </cofactor>
    <text evidence="14">Binds 1 zinc ion per subunit.</text>
</comment>
<dbReference type="UniPathway" id="UPA00988"/>
<keyword evidence="11 14" id="KW-0501">Molybdenum cofactor biosynthesis</keyword>
<keyword evidence="15" id="KW-0175">Coiled coil</keyword>
<sequence>MAGHVASLREQIARAETHLQSLRQQLTDAEERASRARQLEQAYSGGFPPEWMQETLSALGGMESPEVPGYEAMDDVTTSPPNHQIPPPKPSRWPLSAEEYKRYGRQMIMPEIGLHGQIRMKKAKVLIVGVGGLGCPAAAYLAGAGVGTIGLMDGDVVELSNLHRQVAHSTSRLGKSKVDSAHAYLFDLNPVVNYNLHPSHLTPTTALQIFAEYDLILDCTDHPTSRYLISDTAVLAGKPLVSASALRTEGQLIVLNNPPSRPGDPSGGPCYRCIWPRPPPAESVVSCGEGGVLGPVVGTMGILQALEAIKLLAAPTPDPLDELEMLMADPTPLPPSPTLLMFSAYNSPPFRSVRMRRRHATCAACSSVATITPQSLLVGSMDYAAFCGLTRPVNLLAPDRRVAAWEFARLPRDGSNVLIDVRDETQYKMCALRGSLNVPWTGDGGSWVEKAVQSGALAGQGPSDYYVVCRFGNDSQMAAKAIEDVFGLEGNGMRVKDIKGGFRAWREEVDPEWPDY</sequence>
<feature type="binding site" evidence="14">
    <location>
        <position position="365"/>
    </location>
    <ligand>
        <name>Zn(2+)</name>
        <dbReference type="ChEBI" id="CHEBI:29105"/>
    </ligand>
</feature>
<feature type="binding site" evidence="14">
    <location>
        <position position="273"/>
    </location>
    <ligand>
        <name>Zn(2+)</name>
        <dbReference type="ChEBI" id="CHEBI:29105"/>
    </ligand>
</feature>
<keyword evidence="8" id="KW-0833">Ubl conjugation pathway</keyword>
<dbReference type="InterPro" id="IPR035985">
    <property type="entry name" value="Ubiquitin-activating_enz"/>
</dbReference>
<dbReference type="Gene3D" id="3.40.50.720">
    <property type="entry name" value="NAD(P)-binding Rossmann-like Domain"/>
    <property type="match status" value="1"/>
</dbReference>
<feature type="binding site" evidence="14">
    <location>
        <begin position="160"/>
        <end position="164"/>
    </location>
    <ligand>
        <name>ATP</name>
        <dbReference type="ChEBI" id="CHEBI:30616"/>
    </ligand>
</feature>
<reference evidence="17 18" key="1">
    <citation type="submission" date="2016-10" db="EMBL/GenBank/DDBJ databases">
        <authorList>
            <person name="Varghese N."/>
        </authorList>
    </citation>
    <scope>NUCLEOTIDE SEQUENCE [LARGE SCALE GENOMIC DNA]</scope>
</reference>
<comment type="subcellular location">
    <subcellularLocation>
        <location evidence="1">Cytoplasm</location>
        <location evidence="1">Cytosol</location>
    </subcellularLocation>
</comment>
<dbReference type="Pfam" id="PF00581">
    <property type="entry name" value="Rhodanese"/>
    <property type="match status" value="1"/>
</dbReference>
<evidence type="ECO:0000256" key="5">
    <source>
        <dbReference type="ARBA" id="ARBA00022695"/>
    </source>
</evidence>
<keyword evidence="3 14" id="KW-0808">Transferase</keyword>
<dbReference type="GO" id="GO:0004792">
    <property type="term" value="F:thiosulfate-cyanide sulfurtransferase activity"/>
    <property type="evidence" value="ECO:0007669"/>
    <property type="project" value="TreeGrafter"/>
</dbReference>
<dbReference type="InterPro" id="IPR036873">
    <property type="entry name" value="Rhodanese-like_dom_sf"/>
</dbReference>
<evidence type="ECO:0000256" key="6">
    <source>
        <dbReference type="ARBA" id="ARBA00022723"/>
    </source>
</evidence>
<protein>
    <recommendedName>
        <fullName evidence="14">Adenylyltransferase and sulfurtransferase uba4</fullName>
    </recommendedName>
    <alternativeName>
        <fullName evidence="14">Common component for nitrate reductase and xanthine dehydrogenase protein F</fullName>
    </alternativeName>
    <alternativeName>
        <fullName evidence="14">Ubiquitin-like protein activator 4</fullName>
    </alternativeName>
    <domain>
        <recommendedName>
            <fullName evidence="14">Molybdopterin-synthase adenylyltransferase</fullName>
            <ecNumber evidence="14">2.7.7.80</ecNumber>
        </recommendedName>
        <alternativeName>
            <fullName evidence="14">Adenylyltransferase uba4</fullName>
        </alternativeName>
        <alternativeName>
            <fullName evidence="14">Sulfur carrier protein MOCS2A adenylyltransferase</fullName>
        </alternativeName>
    </domain>
    <domain>
        <recommendedName>
            <fullName evidence="14">Molybdopterin-synthase sulfurtransferase</fullName>
            <ecNumber evidence="14">2.8.1.11</ecNumber>
        </recommendedName>
        <alternativeName>
            <fullName evidence="14">Sulfurtransferase uba4</fullName>
        </alternativeName>
        <alternativeName>
            <fullName evidence="14">Sulfur carrier protein MOCS2A sulfurtransferase</fullName>
        </alternativeName>
    </domain>
</protein>
<keyword evidence="5" id="KW-0548">Nucleotidyltransferase</keyword>
<keyword evidence="7 14" id="KW-0547">Nucleotide-binding</keyword>
<organism evidence="17 18">
    <name type="scientific">Zymoseptoria tritici ST99CH_1A5</name>
    <dbReference type="NCBI Taxonomy" id="1276529"/>
    <lineage>
        <taxon>Eukaryota</taxon>
        <taxon>Fungi</taxon>
        <taxon>Dikarya</taxon>
        <taxon>Ascomycota</taxon>
        <taxon>Pezizomycotina</taxon>
        <taxon>Dothideomycetes</taxon>
        <taxon>Dothideomycetidae</taxon>
        <taxon>Mycosphaerellales</taxon>
        <taxon>Mycosphaerellaceae</taxon>
        <taxon>Zymoseptoria</taxon>
    </lineage>
</organism>
<feature type="domain" description="Rhodanese" evidence="16">
    <location>
        <begin position="417"/>
        <end position="514"/>
    </location>
</feature>
<evidence type="ECO:0000256" key="10">
    <source>
        <dbReference type="ARBA" id="ARBA00022840"/>
    </source>
</evidence>
<evidence type="ECO:0000256" key="4">
    <source>
        <dbReference type="ARBA" id="ARBA00022694"/>
    </source>
</evidence>
<dbReference type="UniPathway" id="UPA00344"/>
<dbReference type="HAMAP" id="MF_03049">
    <property type="entry name" value="MOCS3_Uba4"/>
    <property type="match status" value="1"/>
</dbReference>
<evidence type="ECO:0000256" key="12">
    <source>
        <dbReference type="ARBA" id="ARBA00023268"/>
    </source>
</evidence>
<dbReference type="Proteomes" id="UP000215453">
    <property type="component" value="Chromosome 6"/>
</dbReference>
<evidence type="ECO:0000256" key="2">
    <source>
        <dbReference type="ARBA" id="ARBA00022490"/>
    </source>
</evidence>
<evidence type="ECO:0000259" key="16">
    <source>
        <dbReference type="PROSITE" id="PS50206"/>
    </source>
</evidence>
<dbReference type="InterPro" id="IPR001763">
    <property type="entry name" value="Rhodanese-like_dom"/>
</dbReference>
<dbReference type="GO" id="GO:0061604">
    <property type="term" value="F:molybdopterin-synthase sulfurtransferase activity"/>
    <property type="evidence" value="ECO:0007669"/>
    <property type="project" value="UniProtKB-EC"/>
</dbReference>
<dbReference type="PROSITE" id="PS50206">
    <property type="entry name" value="RHODANESE_3"/>
    <property type="match status" value="1"/>
</dbReference>
<dbReference type="FunFam" id="3.40.50.720:FF:000033">
    <property type="entry name" value="Adenylyltransferase and sulfurtransferase MOCS3"/>
    <property type="match status" value="1"/>
</dbReference>
<comment type="pathway">
    <text evidence="14">tRNA modification; 5-methoxycarbonylmethyl-2-thiouridine-tRNA biosynthesis.</text>
</comment>
<feature type="coiled-coil region" evidence="15">
    <location>
        <begin position="5"/>
        <end position="39"/>
    </location>
</feature>
<feature type="binding site" evidence="14">
    <location>
        <begin position="221"/>
        <end position="222"/>
    </location>
    <ligand>
        <name>ATP</name>
        <dbReference type="ChEBI" id="CHEBI:30616"/>
    </ligand>
</feature>
<dbReference type="SUPFAM" id="SSF69572">
    <property type="entry name" value="Activating enzymes of the ubiquitin-like proteins"/>
    <property type="match status" value="1"/>
</dbReference>
<dbReference type="EMBL" id="LT882681">
    <property type="protein sequence ID" value="SMY25479.1"/>
    <property type="molecule type" value="Genomic_DNA"/>
</dbReference>
<dbReference type="Gene3D" id="3.40.250.10">
    <property type="entry name" value="Rhodanese-like domain"/>
    <property type="match status" value="1"/>
</dbReference>
<dbReference type="Pfam" id="PF00899">
    <property type="entry name" value="ThiF"/>
    <property type="match status" value="1"/>
</dbReference>
<comment type="function">
    <text evidence="13">Plays a central role in 2-thiolation of mcm(5)S(2)U at tRNA wobble positions of cytosolic tRNA(Lys), tRNA(Glu) and tRNA(Gln). Also essential during biosynthesis of the molybdenum cofactor. Acts by mediating the C-terminal thiocarboxylation of sulfur carriers urm1 and mocs2a. Its N-terminus first activates urm1 and mocs2a as acyl-adenylates (-COAMP), then the persulfide sulfur on the catalytic cysteine is transferred to urm1 and mocs2a to form thiocarboxylation (-COSH) of their C-terminus. The reaction probably involves hydrogen sulfide that is generated from the persulfide intermediate and that acts as a nucleophile towards urm1 and mocs2a. Subsequently, a transient disulfide bond is formed. Does not use thiosulfate as sulfur donor; nfs1 probably acting as a sulfur donor for thiocarboxylation reactions.</text>
</comment>
<evidence type="ECO:0000313" key="18">
    <source>
        <dbReference type="Proteomes" id="UP000215453"/>
    </source>
</evidence>
<evidence type="ECO:0000256" key="3">
    <source>
        <dbReference type="ARBA" id="ARBA00022679"/>
    </source>
</evidence>
<evidence type="ECO:0000256" key="8">
    <source>
        <dbReference type="ARBA" id="ARBA00022786"/>
    </source>
</evidence>
<feature type="active site" description="Cysteine persulfide intermediate; for sulfurtransferase activity" evidence="14">
    <location>
        <position position="469"/>
    </location>
</feature>
<gene>
    <name evidence="14" type="primary">uba4</name>
    <name evidence="14" type="synonym">cnxF</name>
    <name evidence="17" type="ORF">ZT1A5_G6921</name>
</gene>
<evidence type="ECO:0000256" key="11">
    <source>
        <dbReference type="ARBA" id="ARBA00023150"/>
    </source>
</evidence>
<dbReference type="GO" id="GO:0005829">
    <property type="term" value="C:cytosol"/>
    <property type="evidence" value="ECO:0007669"/>
    <property type="project" value="UniProtKB-SubCell"/>
</dbReference>
<keyword evidence="4 14" id="KW-0819">tRNA processing</keyword>
<comment type="catalytic activity">
    <reaction evidence="14">
        <text>[molybdopterin-synthase sulfur-carrier protein]-C-terminal Gly-Gly-AMP + S-sulfanyl-L-cysteinyl-[cysteine desulfurase] + AH2 = [molybdopterin-synthase sulfur-carrier protein]-C-terminal-Gly-aminoethanethioate + L-cysteinyl-[cysteine desulfurase] + A + AMP + 2 H(+)</text>
        <dbReference type="Rhea" id="RHEA:48612"/>
        <dbReference type="Rhea" id="RHEA-COMP:12157"/>
        <dbReference type="Rhea" id="RHEA-COMP:12158"/>
        <dbReference type="Rhea" id="RHEA-COMP:12159"/>
        <dbReference type="Rhea" id="RHEA-COMP:19907"/>
        <dbReference type="ChEBI" id="CHEBI:13193"/>
        <dbReference type="ChEBI" id="CHEBI:15378"/>
        <dbReference type="ChEBI" id="CHEBI:17499"/>
        <dbReference type="ChEBI" id="CHEBI:29950"/>
        <dbReference type="ChEBI" id="CHEBI:61963"/>
        <dbReference type="ChEBI" id="CHEBI:90618"/>
        <dbReference type="ChEBI" id="CHEBI:232372"/>
        <dbReference type="ChEBI" id="CHEBI:456215"/>
        <dbReference type="EC" id="2.8.1.11"/>
    </reaction>
</comment>
<dbReference type="EC" id="2.8.1.11" evidence="14"/>
<feature type="binding site" evidence="14">
    <location>
        <position position="153"/>
    </location>
    <ligand>
        <name>ATP</name>
        <dbReference type="ChEBI" id="CHEBI:30616"/>
    </ligand>
</feature>
<evidence type="ECO:0000313" key="17">
    <source>
        <dbReference type="EMBL" id="SMY25479.1"/>
    </source>
</evidence>
<comment type="catalytic activity">
    <reaction evidence="14">
        <text>[molybdopterin-synthase sulfur-carrier protein]-C-terminal Gly-Gly + ATP + H(+) = [molybdopterin-synthase sulfur-carrier protein]-C-terminal Gly-Gly-AMP + diphosphate</text>
        <dbReference type="Rhea" id="RHEA:43616"/>
        <dbReference type="Rhea" id="RHEA-COMP:12159"/>
        <dbReference type="Rhea" id="RHEA-COMP:12202"/>
        <dbReference type="ChEBI" id="CHEBI:15378"/>
        <dbReference type="ChEBI" id="CHEBI:30616"/>
        <dbReference type="ChEBI" id="CHEBI:33019"/>
        <dbReference type="ChEBI" id="CHEBI:90618"/>
        <dbReference type="ChEBI" id="CHEBI:90778"/>
        <dbReference type="EC" id="2.7.7.80"/>
    </reaction>
</comment>
<dbReference type="GO" id="GO:0006777">
    <property type="term" value="P:Mo-molybdopterin cofactor biosynthetic process"/>
    <property type="evidence" value="ECO:0007669"/>
    <property type="project" value="UniProtKB-UniRule"/>
</dbReference>
<proteinExistence type="inferred from homology"/>
<keyword evidence="6 14" id="KW-0479">Metal-binding</keyword>
<accession>A0A1Y6LPA3</accession>
<dbReference type="GO" id="GO:0005524">
    <property type="term" value="F:ATP binding"/>
    <property type="evidence" value="ECO:0007669"/>
    <property type="project" value="UniProtKB-KW"/>
</dbReference>
<feature type="binding site" evidence="14">
    <location>
        <position position="177"/>
    </location>
    <ligand>
        <name>ATP</name>
        <dbReference type="ChEBI" id="CHEBI:30616"/>
    </ligand>
</feature>
<dbReference type="EC" id="2.7.7.80" evidence="14"/>
<evidence type="ECO:0000256" key="14">
    <source>
        <dbReference type="HAMAP-Rule" id="MF_03049"/>
    </source>
</evidence>